<comment type="caution">
    <text evidence="1">The sequence shown here is derived from an EMBL/GenBank/DDBJ whole genome shotgun (WGS) entry which is preliminary data.</text>
</comment>
<dbReference type="OrthoDB" id="10284183at2759"/>
<name>A0A8S1P465_9CILI</name>
<dbReference type="EMBL" id="CAJJDN010000069">
    <property type="protein sequence ID" value="CAD8097827.1"/>
    <property type="molecule type" value="Genomic_DNA"/>
</dbReference>
<accession>A0A8S1P465</accession>
<sequence>MNKIEVIKQGNQVTNQLRDELVHLFSITDIQDNYLLAKRAETIKSEIEQRFKYRWSIVLFSNDAQMEFSFVYGDEFTLELRSESYGLLAYIIPDQPQTQYEPRRDFGVTKPQFDKKGMYSEVIPLEKNNVVQSSIISNPPIRYYPTFYP</sequence>
<dbReference type="Proteomes" id="UP000692954">
    <property type="component" value="Unassembled WGS sequence"/>
</dbReference>
<reference evidence="1" key="1">
    <citation type="submission" date="2021-01" db="EMBL/GenBank/DDBJ databases">
        <authorList>
            <consortium name="Genoscope - CEA"/>
            <person name="William W."/>
        </authorList>
    </citation>
    <scope>NUCLEOTIDE SEQUENCE</scope>
</reference>
<keyword evidence="2" id="KW-1185">Reference proteome</keyword>
<protein>
    <submittedName>
        <fullName evidence="1">Uncharacterized protein</fullName>
    </submittedName>
</protein>
<evidence type="ECO:0000313" key="1">
    <source>
        <dbReference type="EMBL" id="CAD8097827.1"/>
    </source>
</evidence>
<organism evidence="1 2">
    <name type="scientific">Paramecium sonneborni</name>
    <dbReference type="NCBI Taxonomy" id="65129"/>
    <lineage>
        <taxon>Eukaryota</taxon>
        <taxon>Sar</taxon>
        <taxon>Alveolata</taxon>
        <taxon>Ciliophora</taxon>
        <taxon>Intramacronucleata</taxon>
        <taxon>Oligohymenophorea</taxon>
        <taxon>Peniculida</taxon>
        <taxon>Parameciidae</taxon>
        <taxon>Paramecium</taxon>
    </lineage>
</organism>
<evidence type="ECO:0000313" key="2">
    <source>
        <dbReference type="Proteomes" id="UP000692954"/>
    </source>
</evidence>
<dbReference type="AlphaFoldDB" id="A0A8S1P465"/>
<proteinExistence type="predicted"/>
<gene>
    <name evidence="1" type="ORF">PSON_ATCC_30995.1.T0690084</name>
</gene>